<comment type="subcellular location">
    <subcellularLocation>
        <location evidence="1">Cell membrane</location>
        <topology evidence="1">Multi-pass membrane protein</topology>
    </subcellularLocation>
    <subcellularLocation>
        <location evidence="8">Membrane</location>
        <topology evidence="8">Multi-pass membrane protein</topology>
    </subcellularLocation>
</comment>
<feature type="transmembrane region" description="Helical" evidence="9">
    <location>
        <begin position="164"/>
        <end position="185"/>
    </location>
</feature>
<organism evidence="11 12">
    <name type="scientific">Brevifollis gellanilyticus</name>
    <dbReference type="NCBI Taxonomy" id="748831"/>
    <lineage>
        <taxon>Bacteria</taxon>
        <taxon>Pseudomonadati</taxon>
        <taxon>Verrucomicrobiota</taxon>
        <taxon>Verrucomicrobiia</taxon>
        <taxon>Verrucomicrobiales</taxon>
        <taxon>Verrucomicrobiaceae</taxon>
    </lineage>
</organism>
<comment type="caution">
    <text evidence="11">The sequence shown here is derived from an EMBL/GenBank/DDBJ whole genome shotgun (WGS) entry which is preliminary data.</text>
</comment>
<keyword evidence="7 9" id="KW-0472">Membrane</keyword>
<name>A0A512MCW3_9BACT</name>
<accession>A0A512MCW3</accession>
<dbReference type="EMBL" id="BKAG01000032">
    <property type="protein sequence ID" value="GEP44569.1"/>
    <property type="molecule type" value="Genomic_DNA"/>
</dbReference>
<evidence type="ECO:0000256" key="8">
    <source>
        <dbReference type="RuleBase" id="RU004057"/>
    </source>
</evidence>
<evidence type="ECO:0000256" key="3">
    <source>
        <dbReference type="ARBA" id="ARBA00022475"/>
    </source>
</evidence>
<dbReference type="AlphaFoldDB" id="A0A512MCW3"/>
<dbReference type="GO" id="GO:0017038">
    <property type="term" value="P:protein import"/>
    <property type="evidence" value="ECO:0007669"/>
    <property type="project" value="TreeGrafter"/>
</dbReference>
<evidence type="ECO:0000256" key="1">
    <source>
        <dbReference type="ARBA" id="ARBA00004651"/>
    </source>
</evidence>
<dbReference type="Proteomes" id="UP000321577">
    <property type="component" value="Unassembled WGS sequence"/>
</dbReference>
<dbReference type="PANTHER" id="PTHR30625">
    <property type="entry name" value="PROTEIN TOLQ"/>
    <property type="match status" value="1"/>
</dbReference>
<dbReference type="InterPro" id="IPR050790">
    <property type="entry name" value="ExbB/TolQ_transport"/>
</dbReference>
<keyword evidence="5 8" id="KW-0653">Protein transport</keyword>
<keyword evidence="2 8" id="KW-0813">Transport</keyword>
<evidence type="ECO:0000256" key="4">
    <source>
        <dbReference type="ARBA" id="ARBA00022692"/>
    </source>
</evidence>
<comment type="similarity">
    <text evidence="8">Belongs to the exbB/tolQ family.</text>
</comment>
<gene>
    <name evidence="11" type="ORF">BGE01nite_38600</name>
</gene>
<evidence type="ECO:0000259" key="10">
    <source>
        <dbReference type="Pfam" id="PF01618"/>
    </source>
</evidence>
<feature type="transmembrane region" description="Helical" evidence="9">
    <location>
        <begin position="59"/>
        <end position="80"/>
    </location>
</feature>
<reference evidence="11 12" key="1">
    <citation type="submission" date="2019-07" db="EMBL/GenBank/DDBJ databases">
        <title>Whole genome shotgun sequence of Brevifollis gellanilyticus NBRC 108608.</title>
        <authorList>
            <person name="Hosoyama A."/>
            <person name="Uohara A."/>
            <person name="Ohji S."/>
            <person name="Ichikawa N."/>
        </authorList>
    </citation>
    <scope>NUCLEOTIDE SEQUENCE [LARGE SCALE GENOMIC DNA]</scope>
    <source>
        <strain evidence="11 12">NBRC 108608</strain>
    </source>
</reference>
<keyword evidence="4 9" id="KW-0812">Transmembrane</keyword>
<evidence type="ECO:0000256" key="5">
    <source>
        <dbReference type="ARBA" id="ARBA00022927"/>
    </source>
</evidence>
<keyword evidence="6 9" id="KW-1133">Transmembrane helix</keyword>
<evidence type="ECO:0000256" key="7">
    <source>
        <dbReference type="ARBA" id="ARBA00023136"/>
    </source>
</evidence>
<keyword evidence="3" id="KW-1003">Cell membrane</keyword>
<evidence type="ECO:0000256" key="9">
    <source>
        <dbReference type="SAM" id="Phobius"/>
    </source>
</evidence>
<evidence type="ECO:0000256" key="6">
    <source>
        <dbReference type="ARBA" id="ARBA00022989"/>
    </source>
</evidence>
<protein>
    <recommendedName>
        <fullName evidence="10">MotA/TolQ/ExbB proton channel domain-containing protein</fullName>
    </recommendedName>
</protein>
<dbReference type="PANTHER" id="PTHR30625:SF15">
    <property type="entry name" value="BIOPOLYMER TRANSPORT PROTEIN EXBB"/>
    <property type="match status" value="1"/>
</dbReference>
<dbReference type="GO" id="GO:0005886">
    <property type="term" value="C:plasma membrane"/>
    <property type="evidence" value="ECO:0007669"/>
    <property type="project" value="UniProtKB-SubCell"/>
</dbReference>
<feature type="domain" description="MotA/TolQ/ExbB proton channel" evidence="10">
    <location>
        <begin position="136"/>
        <end position="238"/>
    </location>
</feature>
<keyword evidence="12" id="KW-1185">Reference proteome</keyword>
<sequence length="266" mass="28678">MARKEEPEAQFSLAPLGRIKDTSGPFLPMNVILPLLASAAQPATSGLGRLHEFLATGGYVMLMIVLCSFLAVTVIISAWLRLRDHLVLPASVMSQLRSLPNYAAKGDIKPLQEFLDKDESLLAKLGALAISGTFSSRQECVDTLTARAKEELHHLERGIPMLEVMVTVAPLLGLLGTTAGLVGMFSAFGSEGGADTNAVAREIGVALRCTIAGLFVAVPSVVAHTYFVRRLDQVGVRLESIMHETIQTFFAHFEVQRLGNNAQDHS</sequence>
<dbReference type="Pfam" id="PF01618">
    <property type="entry name" value="MotA_ExbB"/>
    <property type="match status" value="1"/>
</dbReference>
<evidence type="ECO:0000256" key="2">
    <source>
        <dbReference type="ARBA" id="ARBA00022448"/>
    </source>
</evidence>
<evidence type="ECO:0000313" key="12">
    <source>
        <dbReference type="Proteomes" id="UP000321577"/>
    </source>
</evidence>
<evidence type="ECO:0000313" key="11">
    <source>
        <dbReference type="EMBL" id="GEP44569.1"/>
    </source>
</evidence>
<proteinExistence type="inferred from homology"/>
<dbReference type="InterPro" id="IPR002898">
    <property type="entry name" value="MotA_ExbB_proton_chnl"/>
</dbReference>
<feature type="transmembrane region" description="Helical" evidence="9">
    <location>
        <begin position="205"/>
        <end position="228"/>
    </location>
</feature>